<dbReference type="PANTHER" id="PTHR43884">
    <property type="entry name" value="ACYL-COA DEHYDROGENASE"/>
    <property type="match status" value="1"/>
</dbReference>
<dbReference type="EC" id="1.3.8.12" evidence="9"/>
<gene>
    <name evidence="9" type="primary">mcd</name>
    <name evidence="9" type="ORF">DSM112329_01229</name>
</gene>
<organism evidence="9">
    <name type="scientific">Paraconexibacter sp. AEG42_29</name>
    <dbReference type="NCBI Taxonomy" id="2997339"/>
    <lineage>
        <taxon>Bacteria</taxon>
        <taxon>Bacillati</taxon>
        <taxon>Actinomycetota</taxon>
        <taxon>Thermoleophilia</taxon>
        <taxon>Solirubrobacterales</taxon>
        <taxon>Paraconexibacteraceae</taxon>
        <taxon>Paraconexibacter</taxon>
    </lineage>
</organism>
<dbReference type="InterPro" id="IPR037069">
    <property type="entry name" value="AcylCoA_DH/ox_N_sf"/>
</dbReference>
<dbReference type="Gene3D" id="2.40.110.10">
    <property type="entry name" value="Butyryl-CoA Dehydrogenase, subunit A, domain 2"/>
    <property type="match status" value="1"/>
</dbReference>
<dbReference type="EMBL" id="CP114014">
    <property type="protein sequence ID" value="XAY04396.1"/>
    <property type="molecule type" value="Genomic_DNA"/>
</dbReference>
<dbReference type="RefSeq" id="WP_354700937.1">
    <property type="nucleotide sequence ID" value="NZ_CP114014.1"/>
</dbReference>
<evidence type="ECO:0000259" key="8">
    <source>
        <dbReference type="Pfam" id="PF02771"/>
    </source>
</evidence>
<dbReference type="Gene3D" id="1.20.140.10">
    <property type="entry name" value="Butyryl-CoA Dehydrogenase, subunit A, domain 3"/>
    <property type="match status" value="1"/>
</dbReference>
<name>A0AAU7ARX9_9ACTN</name>
<protein>
    <submittedName>
        <fullName evidence="9">(2S)-methylsuccinyl-CoA dehydrogenase</fullName>
        <ecNumber evidence="9">1.3.8.12</ecNumber>
    </submittedName>
</protein>
<dbReference type="InterPro" id="IPR009075">
    <property type="entry name" value="AcylCo_DH/oxidase_C"/>
</dbReference>
<dbReference type="InterPro" id="IPR046373">
    <property type="entry name" value="Acyl-CoA_Oxase/DH_mid-dom_sf"/>
</dbReference>
<dbReference type="PANTHER" id="PTHR43884:SF19">
    <property type="entry name" value="ACYL-COA DEHYDROGENASE FADE4-RELATED"/>
    <property type="match status" value="1"/>
</dbReference>
<dbReference type="InterPro" id="IPR036250">
    <property type="entry name" value="AcylCo_DH-like_C"/>
</dbReference>
<dbReference type="InterPro" id="IPR009100">
    <property type="entry name" value="AcylCoA_DH/oxidase_NM_dom_sf"/>
</dbReference>
<dbReference type="GO" id="GO:0050660">
    <property type="term" value="F:flavin adenine dinucleotide binding"/>
    <property type="evidence" value="ECO:0007669"/>
    <property type="project" value="InterPro"/>
</dbReference>
<keyword evidence="5 9" id="KW-0560">Oxidoreductase</keyword>
<dbReference type="Pfam" id="PF02770">
    <property type="entry name" value="Acyl-CoA_dh_M"/>
    <property type="match status" value="1"/>
</dbReference>
<comment type="cofactor">
    <cofactor evidence="1 5">
        <name>FAD</name>
        <dbReference type="ChEBI" id="CHEBI:57692"/>
    </cofactor>
</comment>
<dbReference type="Gene3D" id="1.10.540.10">
    <property type="entry name" value="Acyl-CoA dehydrogenase/oxidase, N-terminal domain"/>
    <property type="match status" value="1"/>
</dbReference>
<keyword evidence="3 5" id="KW-0285">Flavoprotein</keyword>
<accession>A0AAU7ARX9</accession>
<dbReference type="KEGG" id="parq:DSM112329_01229"/>
<evidence type="ECO:0000256" key="1">
    <source>
        <dbReference type="ARBA" id="ARBA00001974"/>
    </source>
</evidence>
<comment type="similarity">
    <text evidence="2 5">Belongs to the acyl-CoA dehydrogenase family.</text>
</comment>
<feature type="domain" description="Acyl-CoA dehydrogenase/oxidase N-terminal" evidence="8">
    <location>
        <begin position="14"/>
        <end position="120"/>
    </location>
</feature>
<dbReference type="InterPro" id="IPR013786">
    <property type="entry name" value="AcylCoA_DH/ox_N"/>
</dbReference>
<evidence type="ECO:0000313" key="9">
    <source>
        <dbReference type="EMBL" id="XAY04396.1"/>
    </source>
</evidence>
<proteinExistence type="inferred from homology"/>
<dbReference type="GO" id="GO:0003995">
    <property type="term" value="F:acyl-CoA dehydrogenase activity"/>
    <property type="evidence" value="ECO:0007669"/>
    <property type="project" value="TreeGrafter"/>
</dbReference>
<dbReference type="AlphaFoldDB" id="A0AAU7ARX9"/>
<evidence type="ECO:0000256" key="3">
    <source>
        <dbReference type="ARBA" id="ARBA00022630"/>
    </source>
</evidence>
<feature type="domain" description="Acyl-CoA oxidase/dehydrogenase middle" evidence="7">
    <location>
        <begin position="124"/>
        <end position="217"/>
    </location>
</feature>
<feature type="domain" description="Acyl-CoA dehydrogenase/oxidase C-terminal" evidence="6">
    <location>
        <begin position="234"/>
        <end position="380"/>
    </location>
</feature>
<evidence type="ECO:0000259" key="6">
    <source>
        <dbReference type="Pfam" id="PF00441"/>
    </source>
</evidence>
<dbReference type="Pfam" id="PF02771">
    <property type="entry name" value="Acyl-CoA_dh_N"/>
    <property type="match status" value="1"/>
</dbReference>
<dbReference type="Pfam" id="PF00441">
    <property type="entry name" value="Acyl-CoA_dh_1"/>
    <property type="match status" value="1"/>
</dbReference>
<evidence type="ECO:0000256" key="2">
    <source>
        <dbReference type="ARBA" id="ARBA00009347"/>
    </source>
</evidence>
<reference evidence="9" key="1">
    <citation type="submission" date="2022-12" db="EMBL/GenBank/DDBJ databases">
        <title>Paraconexibacter alkalitolerans sp. nov. and Baekduia alba sp. nov., isolated from soil and emended description of the genera Paraconexibacter (Chun et al., 2020) and Baekduia (An et al., 2020).</title>
        <authorList>
            <person name="Vieira S."/>
            <person name="Huber K.J."/>
            <person name="Geppert A."/>
            <person name="Wolf J."/>
            <person name="Neumann-Schaal M."/>
            <person name="Muesken M."/>
            <person name="Overmann J."/>
        </authorList>
    </citation>
    <scope>NUCLEOTIDE SEQUENCE</scope>
    <source>
        <strain evidence="9">AEG42_29</strain>
    </source>
</reference>
<dbReference type="CDD" id="cd00567">
    <property type="entry name" value="ACAD"/>
    <property type="match status" value="1"/>
</dbReference>
<keyword evidence="4 5" id="KW-0274">FAD</keyword>
<dbReference type="InterPro" id="IPR006091">
    <property type="entry name" value="Acyl-CoA_Oxase/DH_mid-dom"/>
</dbReference>
<evidence type="ECO:0000256" key="4">
    <source>
        <dbReference type="ARBA" id="ARBA00022827"/>
    </source>
</evidence>
<dbReference type="SUPFAM" id="SSF47203">
    <property type="entry name" value="Acyl-CoA dehydrogenase C-terminal domain-like"/>
    <property type="match status" value="1"/>
</dbReference>
<dbReference type="PIRSF" id="PIRSF016578">
    <property type="entry name" value="HsaA"/>
    <property type="match status" value="1"/>
</dbReference>
<dbReference type="SUPFAM" id="SSF56645">
    <property type="entry name" value="Acyl-CoA dehydrogenase NM domain-like"/>
    <property type="match status" value="1"/>
</dbReference>
<sequence>MPTASPERAATAAALHTQTKRLLDEEILPNVAAWDRDDVLPDDLLDTLVELGVTRALVPVEHGGDGLGVADMVHVWRLLSQGWISITGAVNPTGLATTLLVRHGSPAQRERWLPQIASGEVLASFSITEPQAGSDLKRLETSARVHPDGGLVVDGTKRWVAGGRSSGVVFVMSGVEGTDKPSCIVLPTEGRGTSSWRVDDLDKTGYRGVESAAYVFDEHHEPGAEVLGGDDGLGRGARQMLDALDVGRVNVACRALGIIDRCLVCAVDESTGREIADGVLGDHTHAQLRVGEIVSRLMAVEALVLRAAEAVDQQREDSGRLATAAKIVASDTAVWAVDRAARLAASRSYGADDELARLRRDAPQTQIGEGANDALLLALAGPLLAG</sequence>
<evidence type="ECO:0000256" key="5">
    <source>
        <dbReference type="RuleBase" id="RU362125"/>
    </source>
</evidence>
<evidence type="ECO:0000259" key="7">
    <source>
        <dbReference type="Pfam" id="PF02770"/>
    </source>
</evidence>
<dbReference type="GO" id="GO:0005886">
    <property type="term" value="C:plasma membrane"/>
    <property type="evidence" value="ECO:0007669"/>
    <property type="project" value="TreeGrafter"/>
</dbReference>